<dbReference type="RefSeq" id="WP_184091383.1">
    <property type="nucleotide sequence ID" value="NZ_JACIJF010000022.1"/>
</dbReference>
<dbReference type="PANTHER" id="PTHR12461">
    <property type="entry name" value="HYPOXIA-INDUCIBLE FACTOR 1 ALPHA INHIBITOR-RELATED"/>
    <property type="match status" value="1"/>
</dbReference>
<comment type="caution">
    <text evidence="2">The sequence shown here is derived from an EMBL/GenBank/DDBJ whole genome shotgun (WGS) entry which is preliminary data.</text>
</comment>
<dbReference type="SUPFAM" id="SSF51197">
    <property type="entry name" value="Clavaminate synthase-like"/>
    <property type="match status" value="1"/>
</dbReference>
<reference evidence="2 3" key="1">
    <citation type="submission" date="2020-08" db="EMBL/GenBank/DDBJ databases">
        <title>Genomic Encyclopedia of Type Strains, Phase IV (KMG-IV): sequencing the most valuable type-strain genomes for metagenomic binning, comparative biology and taxonomic classification.</title>
        <authorList>
            <person name="Goeker M."/>
        </authorList>
    </citation>
    <scope>NUCLEOTIDE SEQUENCE [LARGE SCALE GENOMIC DNA]</scope>
    <source>
        <strain evidence="2 3">DSM 26736</strain>
    </source>
</reference>
<protein>
    <recommendedName>
        <fullName evidence="1">JmjC domain-containing protein</fullName>
    </recommendedName>
</protein>
<name>A0A840YSL2_9SPHN</name>
<organism evidence="2 3">
    <name type="scientific">Sphingomonas xinjiangensis</name>
    <dbReference type="NCBI Taxonomy" id="643568"/>
    <lineage>
        <taxon>Bacteria</taxon>
        <taxon>Pseudomonadati</taxon>
        <taxon>Pseudomonadota</taxon>
        <taxon>Alphaproteobacteria</taxon>
        <taxon>Sphingomonadales</taxon>
        <taxon>Sphingomonadaceae</taxon>
        <taxon>Sphingomonas</taxon>
    </lineage>
</organism>
<dbReference type="InterPro" id="IPR003347">
    <property type="entry name" value="JmjC_dom"/>
</dbReference>
<keyword evidence="3" id="KW-1185">Reference proteome</keyword>
<dbReference type="Gene3D" id="2.60.120.650">
    <property type="entry name" value="Cupin"/>
    <property type="match status" value="1"/>
</dbReference>
<dbReference type="Proteomes" id="UP000527143">
    <property type="component" value="Unassembled WGS sequence"/>
</dbReference>
<accession>A0A840YSL2</accession>
<evidence type="ECO:0000313" key="2">
    <source>
        <dbReference type="EMBL" id="MBB5712664.1"/>
    </source>
</evidence>
<dbReference type="PANTHER" id="PTHR12461:SF105">
    <property type="entry name" value="HYPOXIA-INDUCIBLE FACTOR 1-ALPHA INHIBITOR"/>
    <property type="match status" value="1"/>
</dbReference>
<dbReference type="PROSITE" id="PS51184">
    <property type="entry name" value="JMJC"/>
    <property type="match status" value="1"/>
</dbReference>
<evidence type="ECO:0000259" key="1">
    <source>
        <dbReference type="PROSITE" id="PS51184"/>
    </source>
</evidence>
<dbReference type="AlphaFoldDB" id="A0A840YSL2"/>
<sequence length="338" mass="36735">MNNILAAARRVTERSDVTADIFVREVQPGYTPVVLRGIGANWPAVAVGRAGPRGIADYLRRFGAGRTVNMFAAAPAVSGRFFYAADHSSFNFESAQVAVPIFLDTLVAHADDPNSPSLYAGSAPAAEAYPGWTQENVLPLPTPGATPRIWVGNRSRASTHYDVSDNVALVVSGRRRFALFPPEQIANLYVGPLENTIAGQPTSMVDLEAPDLEAYPLFAHALEQMQVAELEPGDAIFIPSLWWHDVRATGPLNVLVNYWWGQGAGGSPMAALMHAVLAIRELPAGQRAGLRAWFDHYVFEEGATQVADHLPEQARGVLAPPSPQRDHRIREFLLRTLA</sequence>
<gene>
    <name evidence="2" type="ORF">FHT02_003924</name>
</gene>
<evidence type="ECO:0000313" key="3">
    <source>
        <dbReference type="Proteomes" id="UP000527143"/>
    </source>
</evidence>
<proteinExistence type="predicted"/>
<dbReference type="InterPro" id="IPR041667">
    <property type="entry name" value="Cupin_8"/>
</dbReference>
<dbReference type="EMBL" id="JACIJF010000022">
    <property type="protein sequence ID" value="MBB5712664.1"/>
    <property type="molecule type" value="Genomic_DNA"/>
</dbReference>
<feature type="domain" description="JmjC" evidence="1">
    <location>
        <begin position="112"/>
        <end position="277"/>
    </location>
</feature>
<dbReference type="SMART" id="SM00558">
    <property type="entry name" value="JmjC"/>
    <property type="match status" value="1"/>
</dbReference>
<dbReference type="Pfam" id="PF13621">
    <property type="entry name" value="Cupin_8"/>
    <property type="match status" value="1"/>
</dbReference>